<keyword evidence="1" id="KW-0472">Membrane</keyword>
<evidence type="ECO:0000256" key="1">
    <source>
        <dbReference type="SAM" id="Phobius"/>
    </source>
</evidence>
<organism evidence="2 3">
    <name type="scientific">Nyssa sinensis</name>
    <dbReference type="NCBI Taxonomy" id="561372"/>
    <lineage>
        <taxon>Eukaryota</taxon>
        <taxon>Viridiplantae</taxon>
        <taxon>Streptophyta</taxon>
        <taxon>Embryophyta</taxon>
        <taxon>Tracheophyta</taxon>
        <taxon>Spermatophyta</taxon>
        <taxon>Magnoliopsida</taxon>
        <taxon>eudicotyledons</taxon>
        <taxon>Gunneridae</taxon>
        <taxon>Pentapetalae</taxon>
        <taxon>asterids</taxon>
        <taxon>Cornales</taxon>
        <taxon>Nyssaceae</taxon>
        <taxon>Nyssa</taxon>
    </lineage>
</organism>
<dbReference type="AlphaFoldDB" id="A0A5J5A0I2"/>
<keyword evidence="3" id="KW-1185">Reference proteome</keyword>
<dbReference type="Proteomes" id="UP000325577">
    <property type="component" value="Linkage Group LG4"/>
</dbReference>
<protein>
    <submittedName>
        <fullName evidence="2">Uncharacterized protein</fullName>
    </submittedName>
</protein>
<accession>A0A5J5A0I2</accession>
<reference evidence="2 3" key="1">
    <citation type="submission" date="2019-09" db="EMBL/GenBank/DDBJ databases">
        <title>A chromosome-level genome assembly of the Chinese tupelo Nyssa sinensis.</title>
        <authorList>
            <person name="Yang X."/>
            <person name="Kang M."/>
            <person name="Yang Y."/>
            <person name="Xiong H."/>
            <person name="Wang M."/>
            <person name="Zhang Z."/>
            <person name="Wang Z."/>
            <person name="Wu H."/>
            <person name="Ma T."/>
            <person name="Liu J."/>
            <person name="Xi Z."/>
        </authorList>
    </citation>
    <scope>NUCLEOTIDE SEQUENCE [LARGE SCALE GENOMIC DNA]</scope>
    <source>
        <strain evidence="2">J267</strain>
        <tissue evidence="2">Leaf</tissue>
    </source>
</reference>
<feature type="transmembrane region" description="Helical" evidence="1">
    <location>
        <begin position="51"/>
        <end position="73"/>
    </location>
</feature>
<dbReference type="EMBL" id="CM018047">
    <property type="protein sequence ID" value="KAA8523586.1"/>
    <property type="molecule type" value="Genomic_DNA"/>
</dbReference>
<gene>
    <name evidence="2" type="ORF">F0562_010009</name>
</gene>
<name>A0A5J5A0I2_9ASTE</name>
<evidence type="ECO:0000313" key="3">
    <source>
        <dbReference type="Proteomes" id="UP000325577"/>
    </source>
</evidence>
<keyword evidence="1" id="KW-1133">Transmembrane helix</keyword>
<keyword evidence="1" id="KW-0812">Transmembrane</keyword>
<proteinExistence type="predicted"/>
<evidence type="ECO:0000313" key="2">
    <source>
        <dbReference type="EMBL" id="KAA8523586.1"/>
    </source>
</evidence>
<sequence length="120" mass="13044">MISGMTALQLHMLCAFWQEMHVVEDQAPLAAGMGKMIPDLRRDVAQLVDSLLLYGVAGAVAAGAAGAVAVGHIRGKQEHKQGLNRHSEGSKNNTGVSCRFLWDQKSQLKEKLQRSLDYGE</sequence>